<dbReference type="Gene3D" id="2.60.40.630">
    <property type="entry name" value="STAT transcription factor, DNA-binding domain"/>
    <property type="match status" value="1"/>
</dbReference>
<dbReference type="Gene3D" id="1.20.1050.20">
    <property type="entry name" value="STAT transcription factor, all-alpha domain"/>
    <property type="match status" value="1"/>
</dbReference>
<evidence type="ECO:0000256" key="10">
    <source>
        <dbReference type="ARBA" id="ARBA00023163"/>
    </source>
</evidence>
<dbReference type="SUPFAM" id="SSF48092">
    <property type="entry name" value="Transcription factor STAT-4 N-domain"/>
    <property type="match status" value="1"/>
</dbReference>
<dbReference type="Pfam" id="PF02865">
    <property type="entry name" value="STAT_int"/>
    <property type="match status" value="1"/>
</dbReference>
<evidence type="ECO:0000313" key="15">
    <source>
        <dbReference type="EMBL" id="DAA79948.1"/>
    </source>
</evidence>
<keyword evidence="7 13" id="KW-0805">Transcription regulation</keyword>
<dbReference type="CDD" id="cd14801">
    <property type="entry name" value="STAT_DBD"/>
    <property type="match status" value="1"/>
</dbReference>
<evidence type="ECO:0000256" key="8">
    <source>
        <dbReference type="ARBA" id="ARBA00023125"/>
    </source>
</evidence>
<accession>A0A1E1MX03</accession>
<dbReference type="InterPro" id="IPR000980">
    <property type="entry name" value="SH2"/>
</dbReference>
<evidence type="ECO:0000256" key="4">
    <source>
        <dbReference type="ARBA" id="ARBA00022490"/>
    </source>
</evidence>
<evidence type="ECO:0000256" key="5">
    <source>
        <dbReference type="ARBA" id="ARBA00022553"/>
    </source>
</evidence>
<evidence type="ECO:0000313" key="17">
    <source>
        <dbReference type="Proteomes" id="UP000075920"/>
    </source>
</evidence>
<reference evidence="17" key="1">
    <citation type="submission" date="2013-03" db="EMBL/GenBank/DDBJ databases">
        <title>The Genome Sequence of Anopheles minimus MINIMUS1.</title>
        <authorList>
            <consortium name="The Broad Institute Genomics Platform"/>
            <person name="Neafsey D.E."/>
            <person name="Walton C."/>
            <person name="Walker B."/>
            <person name="Young S.K."/>
            <person name="Zeng Q."/>
            <person name="Gargeya S."/>
            <person name="Fitzgerald M."/>
            <person name="Haas B."/>
            <person name="Abouelleil A."/>
            <person name="Allen A.W."/>
            <person name="Alvarado L."/>
            <person name="Arachchi H.M."/>
            <person name="Berlin A.M."/>
            <person name="Chapman S.B."/>
            <person name="Gainer-Dewar J."/>
            <person name="Goldberg J."/>
            <person name="Griggs A."/>
            <person name="Gujja S."/>
            <person name="Hansen M."/>
            <person name="Howarth C."/>
            <person name="Imamovic A."/>
            <person name="Ireland A."/>
            <person name="Larimer J."/>
            <person name="McCowan C."/>
            <person name="Murphy C."/>
            <person name="Pearson M."/>
            <person name="Poon T.W."/>
            <person name="Priest M."/>
            <person name="Roberts A."/>
            <person name="Saif S."/>
            <person name="Shea T."/>
            <person name="Sisk P."/>
            <person name="Sykes S."/>
            <person name="Wortman J."/>
            <person name="Nusbaum C."/>
            <person name="Birren B."/>
        </authorList>
    </citation>
    <scope>NUCLEOTIDE SEQUENCE [LARGE SCALE GENOMIC DNA]</scope>
    <source>
        <strain evidence="17">MINIMUS1</strain>
    </source>
</reference>
<dbReference type="Pfam" id="PF01017">
    <property type="entry name" value="STAT_alpha"/>
    <property type="match status" value="1"/>
</dbReference>
<dbReference type="Pfam" id="PF00017">
    <property type="entry name" value="SH2"/>
    <property type="match status" value="1"/>
</dbReference>
<proteinExistence type="evidence at transcript level"/>
<evidence type="ECO:0000259" key="14">
    <source>
        <dbReference type="PROSITE" id="PS50001"/>
    </source>
</evidence>
<evidence type="ECO:0000256" key="3">
    <source>
        <dbReference type="ARBA" id="ARBA00005586"/>
    </source>
</evidence>
<keyword evidence="10 13" id="KW-0804">Transcription</keyword>
<dbReference type="VEuPathDB" id="VectorBase:AMIN004977"/>
<dbReference type="EnsemblMetazoa" id="AMIN004977-RA">
    <property type="protein sequence ID" value="AMIN004977-PA"/>
    <property type="gene ID" value="AMIN004977"/>
</dbReference>
<evidence type="ECO:0000256" key="7">
    <source>
        <dbReference type="ARBA" id="ARBA00023015"/>
    </source>
</evidence>
<dbReference type="InterPro" id="IPR008967">
    <property type="entry name" value="p53-like_TF_DNA-bd_sf"/>
</dbReference>
<dbReference type="InterPro" id="IPR013801">
    <property type="entry name" value="STAT_TF_DNA-bd"/>
</dbReference>
<evidence type="ECO:0000256" key="13">
    <source>
        <dbReference type="RuleBase" id="RU046415"/>
    </source>
</evidence>
<sequence>MACNAWSWLNQLQKPTLEAFRFIYDANISVEVRNHLANWMKEQLSNTLVYFSNPEEHEPNPSQFLNQLIEKLKQTGSNHSEYIRQETDKSVFILQKLFSNNPHMLYQQLVDCLERQNVAYPHRCVNLAEMDVVEVFEELNRLQILVNKNDIQNGIMKKERDYLDHEMMELQEYQAQLDFSPNKNIRSQMTHEITLCQGKLDDRLHTYWSQRSALFDAFRHVIQITGQLQDKILNNYLSQWKINQRLNGIGASANIESDLDTIQMWCENLAEIIWNTRVQLMQAINTKLERFGNVTEVPDLMPAMKDVTNLYDTLILNSLVVEKQPPQIMKMNARFAVKVRLLVGKKLNITAQKLPHVTVSIISEMHAQKMHCKNQATSCAAGKVVNNIARLEYDRKTEQLSARFNDMRLKKIHRTKKSNDKCVMDGKYALLFQLSLTVKHGESVLPVWGISSPVIVIVHVSQTQQAWANIIWDNAFASVDRIPFQVPEMVCWNWLANILDLKLNGAGGHSLTPYQTHFLCEKALGRDQPFPIPNNVIITWSQFCKKNVPNRGYTFWEWFYQAMKLTQEHFHDLWLRGGIFGFIDRKQAEIHLSHCTPGTFLMRFSDTVLGGITITFVHKGNNDQLKILHIEPFTAKDLTLRTLADRILDYDELSVLYPYIPKHTVFQRQTVQGIVSQDSIYVATDLQARLILPSPYNQSSNESNNIQMPSSNNNQLSYFDLANIQLFS</sequence>
<dbReference type="InterPro" id="IPR015988">
    <property type="entry name" value="STAT_TF_CC"/>
</dbReference>
<dbReference type="Proteomes" id="UP000075920">
    <property type="component" value="Unassembled WGS sequence"/>
</dbReference>
<dbReference type="InterPro" id="IPR036860">
    <property type="entry name" value="SH2_dom_sf"/>
</dbReference>
<evidence type="ECO:0000313" key="16">
    <source>
        <dbReference type="EnsemblMetazoa" id="AMIN004977-PA"/>
    </source>
</evidence>
<evidence type="ECO:0000256" key="2">
    <source>
        <dbReference type="ARBA" id="ARBA00004496"/>
    </source>
</evidence>
<protein>
    <recommendedName>
        <fullName evidence="13">Signal transducer and activator of transcription</fullName>
    </recommendedName>
</protein>
<evidence type="ECO:0000256" key="9">
    <source>
        <dbReference type="ARBA" id="ARBA00023159"/>
    </source>
</evidence>
<dbReference type="InterPro" id="IPR012345">
    <property type="entry name" value="STAT_TF_DNA-bd_N"/>
</dbReference>
<reference evidence="15" key="2">
    <citation type="journal article" date="2016" name="Gene">
        <title>The evolutionary divergence of STAT transcription factor in different Anopheles species.</title>
        <authorList>
            <person name="Gupta K."/>
            <person name="Dhawan R."/>
            <person name="Kajla M."/>
            <person name="Misra T."/>
            <person name="Kumar S."/>
            <person name="Gupta L."/>
        </authorList>
    </citation>
    <scope>NUCLEOTIDE SEQUENCE</scope>
</reference>
<dbReference type="GO" id="GO:0003700">
    <property type="term" value="F:DNA-binding transcription factor activity"/>
    <property type="evidence" value="ECO:0007669"/>
    <property type="project" value="InterPro"/>
</dbReference>
<organism evidence="16 17">
    <name type="scientific">Anopheles minimus</name>
    <dbReference type="NCBI Taxonomy" id="112268"/>
    <lineage>
        <taxon>Eukaryota</taxon>
        <taxon>Metazoa</taxon>
        <taxon>Ecdysozoa</taxon>
        <taxon>Arthropoda</taxon>
        <taxon>Hexapoda</taxon>
        <taxon>Insecta</taxon>
        <taxon>Pterygota</taxon>
        <taxon>Neoptera</taxon>
        <taxon>Endopterygota</taxon>
        <taxon>Diptera</taxon>
        <taxon>Nematocera</taxon>
        <taxon>Culicoidea</taxon>
        <taxon>Culicidae</taxon>
        <taxon>Anophelinae</taxon>
        <taxon>Anopheles</taxon>
    </lineage>
</organism>
<dbReference type="SUPFAM" id="SSF49417">
    <property type="entry name" value="p53-like transcription factors"/>
    <property type="match status" value="1"/>
</dbReference>
<evidence type="ECO:0000256" key="1">
    <source>
        <dbReference type="ARBA" id="ARBA00004123"/>
    </source>
</evidence>
<dbReference type="PANTHER" id="PTHR11801">
    <property type="entry name" value="SIGNAL TRANSDUCER AND ACTIVATOR OF TRANSCRIPTION"/>
    <property type="match status" value="1"/>
</dbReference>
<evidence type="ECO:0000256" key="12">
    <source>
        <dbReference type="PROSITE-ProRule" id="PRU00191"/>
    </source>
</evidence>
<dbReference type="InterPro" id="IPR013799">
    <property type="entry name" value="STAT_TF_prot_interaction"/>
</dbReference>
<keyword evidence="11 13" id="KW-0539">Nucleus</keyword>
<dbReference type="Gene3D" id="3.30.505.10">
    <property type="entry name" value="SH2 domain"/>
    <property type="match status" value="1"/>
</dbReference>
<keyword evidence="8 13" id="KW-0238">DNA-binding</keyword>
<dbReference type="InterPro" id="IPR013800">
    <property type="entry name" value="STAT_TF_alpha"/>
</dbReference>
<dbReference type="STRING" id="112268.A0A182W3R6"/>
<dbReference type="SUPFAM" id="SSF47655">
    <property type="entry name" value="STAT"/>
    <property type="match status" value="1"/>
</dbReference>
<keyword evidence="6 12" id="KW-0727">SH2 domain</keyword>
<keyword evidence="5 13" id="KW-0597">Phosphoprotein</keyword>
<dbReference type="PROSITE" id="PS50001">
    <property type="entry name" value="SH2"/>
    <property type="match status" value="1"/>
</dbReference>
<comment type="similarity">
    <text evidence="3 13">Belongs to the transcription factor STAT family.</text>
</comment>
<feature type="domain" description="SH2" evidence="14">
    <location>
        <begin position="574"/>
        <end position="652"/>
    </location>
</feature>
<dbReference type="Gene3D" id="1.10.532.10">
    <property type="entry name" value="STAT transcription factor, N-terminal domain"/>
    <property type="match status" value="1"/>
</dbReference>
<dbReference type="Gene3D" id="1.10.238.10">
    <property type="entry name" value="EF-hand"/>
    <property type="match status" value="1"/>
</dbReference>
<dbReference type="SUPFAM" id="SSF55550">
    <property type="entry name" value="SH2 domain"/>
    <property type="match status" value="1"/>
</dbReference>
<dbReference type="EMBL" id="BK009272">
    <property type="protein sequence ID" value="DAA79948.1"/>
    <property type="molecule type" value="mRNA"/>
</dbReference>
<dbReference type="GO" id="GO:0003677">
    <property type="term" value="F:DNA binding"/>
    <property type="evidence" value="ECO:0007669"/>
    <property type="project" value="UniProtKB-KW"/>
</dbReference>
<dbReference type="GO" id="GO:0006357">
    <property type="term" value="P:regulation of transcription by RNA polymerase II"/>
    <property type="evidence" value="ECO:0007669"/>
    <property type="project" value="UniProtKB-ARBA"/>
</dbReference>
<keyword evidence="4 13" id="KW-0963">Cytoplasm</keyword>
<keyword evidence="9 13" id="KW-0010">Activator</keyword>
<dbReference type="GO" id="GO:0007165">
    <property type="term" value="P:signal transduction"/>
    <property type="evidence" value="ECO:0007669"/>
    <property type="project" value="InterPro"/>
</dbReference>
<dbReference type="Pfam" id="PF21354">
    <property type="entry name" value="STAT_linker"/>
    <property type="match status" value="1"/>
</dbReference>
<dbReference type="Pfam" id="PF02864">
    <property type="entry name" value="STAT_bind"/>
    <property type="match status" value="1"/>
</dbReference>
<accession>A0A182W3R6</accession>
<dbReference type="InterPro" id="IPR001217">
    <property type="entry name" value="STAT"/>
</dbReference>
<dbReference type="AlphaFoldDB" id="A0A182W3R6"/>
<dbReference type="GO" id="GO:0005737">
    <property type="term" value="C:cytoplasm"/>
    <property type="evidence" value="ECO:0007669"/>
    <property type="project" value="UniProtKB-SubCell"/>
</dbReference>
<dbReference type="InterPro" id="IPR048988">
    <property type="entry name" value="STAT_linker"/>
</dbReference>
<keyword evidence="17" id="KW-1185">Reference proteome</keyword>
<reference evidence="16" key="3">
    <citation type="submission" date="2021-01" db="UniProtKB">
        <authorList>
            <consortium name="EnsemblMetazoa"/>
        </authorList>
    </citation>
    <scope>IDENTIFICATION</scope>
    <source>
        <strain evidence="16">MINIMUS1</strain>
    </source>
</reference>
<dbReference type="InterPro" id="IPR036535">
    <property type="entry name" value="STAT_N_sf"/>
</dbReference>
<dbReference type="GO" id="GO:0005634">
    <property type="term" value="C:nucleus"/>
    <property type="evidence" value="ECO:0007669"/>
    <property type="project" value="UniProtKB-SubCell"/>
</dbReference>
<comment type="subcellular location">
    <subcellularLocation>
        <location evidence="2 13">Cytoplasm</location>
    </subcellularLocation>
    <subcellularLocation>
        <location evidence="1 13">Nucleus</location>
    </subcellularLocation>
</comment>
<evidence type="ECO:0000256" key="6">
    <source>
        <dbReference type="ARBA" id="ARBA00022999"/>
    </source>
</evidence>
<gene>
    <name evidence="15" type="primary">STAT-B</name>
</gene>
<name>A0A182W3R6_9DIPT</name>
<dbReference type="CDD" id="cd09919">
    <property type="entry name" value="SH2_STAT_family"/>
    <property type="match status" value="1"/>
</dbReference>
<evidence type="ECO:0000256" key="11">
    <source>
        <dbReference type="ARBA" id="ARBA00023242"/>
    </source>
</evidence>